<keyword evidence="1" id="KW-0805">Transcription regulation</keyword>
<comment type="caution">
    <text evidence="4">The sequence shown here is derived from an EMBL/GenBank/DDBJ whole genome shotgun (WGS) entry which is preliminary data.</text>
</comment>
<evidence type="ECO:0000256" key="2">
    <source>
        <dbReference type="ARBA" id="ARBA00023163"/>
    </source>
</evidence>
<dbReference type="Pfam" id="PF05043">
    <property type="entry name" value="Mga"/>
    <property type="match status" value="1"/>
</dbReference>
<evidence type="ECO:0000256" key="1">
    <source>
        <dbReference type="ARBA" id="ARBA00023015"/>
    </source>
</evidence>
<dbReference type="PANTHER" id="PTHR30185">
    <property type="entry name" value="CRYPTIC BETA-GLUCOSIDE BGL OPERON ANTITERMINATOR"/>
    <property type="match status" value="1"/>
</dbReference>
<dbReference type="InterPro" id="IPR050661">
    <property type="entry name" value="BglG_antiterminators"/>
</dbReference>
<dbReference type="InterPro" id="IPR036388">
    <property type="entry name" value="WH-like_DNA-bd_sf"/>
</dbReference>
<feature type="domain" description="Mga helix-turn-helix" evidence="3">
    <location>
        <begin position="77"/>
        <end position="154"/>
    </location>
</feature>
<sequence>MLKKEWDLLAILRGVDRWFSTEELRKKLDVTPAYLLKTINKLVADIDSFGDGQLEIQVSKGRGIRFITNHSNANPRDLLIFLTEETLGFALFKALLNENFGSTQKFAYDHFVSDATVRRVLNKFRDAIKPYEIEISRNDAIIEGRESQIRLFFNIVLWKIYAGKGWPFEGVNEQYVEFLANSLAKKGNLKLTSLQTRQLMYQLAVAMIRRRNNHFVEYDPAWAEILDDNKVFSLFKKKVAPFSTTFFNSAPGEIAFLYLLLIIQNENLQTLPLLKANFHANKRNNSSVYQATEMLFEKVDQNIQQIPEDKRELFLLNAFSFHLFAKVFDHFSTDISGYDYSIAFDPSLPSPVIASLQENILQLINDFYKKTKNEIFLKGEYLVSKYALLFGFIDAHLYYEPKVTIKISTDLPYLAYLRIREQICNLFGNSFNIRFIDESAAEKSDILLTNIPLEQHIERHVSDRIIFINRNLTTRNLLSLRKNLHEITLAKQALEA</sequence>
<evidence type="ECO:0000259" key="3">
    <source>
        <dbReference type="Pfam" id="PF05043"/>
    </source>
</evidence>
<reference evidence="4 5" key="1">
    <citation type="submission" date="2020-03" db="EMBL/GenBank/DDBJ databases">
        <title>Soil Listeria distribution.</title>
        <authorList>
            <person name="Liao J."/>
            <person name="Wiedmann M."/>
        </authorList>
    </citation>
    <scope>NUCLEOTIDE SEQUENCE [LARGE SCALE GENOMIC DNA]</scope>
    <source>
        <strain evidence="4 5">FSL L7-1507</strain>
    </source>
</reference>
<dbReference type="AlphaFoldDB" id="A0A841ZQ14"/>
<dbReference type="Proteomes" id="UP000559885">
    <property type="component" value="Unassembled WGS sequence"/>
</dbReference>
<name>A0A841ZQ14_9LIST</name>
<proteinExistence type="predicted"/>
<dbReference type="PANTHER" id="PTHR30185:SF13">
    <property type="entry name" value="LICABCH OPERON REGULATOR-RELATED"/>
    <property type="match status" value="1"/>
</dbReference>
<organism evidence="4 5">
    <name type="scientific">Listeria aquatica</name>
    <dbReference type="NCBI Taxonomy" id="1494960"/>
    <lineage>
        <taxon>Bacteria</taxon>
        <taxon>Bacillati</taxon>
        <taxon>Bacillota</taxon>
        <taxon>Bacilli</taxon>
        <taxon>Bacillales</taxon>
        <taxon>Listeriaceae</taxon>
        <taxon>Listeria</taxon>
    </lineage>
</organism>
<protein>
    <recommendedName>
        <fullName evidence="3">Mga helix-turn-helix domain-containing protein</fullName>
    </recommendedName>
</protein>
<gene>
    <name evidence="4" type="ORF">HB912_11510</name>
</gene>
<dbReference type="Gene3D" id="1.10.10.10">
    <property type="entry name" value="Winged helix-like DNA-binding domain superfamily/Winged helix DNA-binding domain"/>
    <property type="match status" value="1"/>
</dbReference>
<evidence type="ECO:0000313" key="5">
    <source>
        <dbReference type="Proteomes" id="UP000559885"/>
    </source>
</evidence>
<keyword evidence="2" id="KW-0804">Transcription</keyword>
<dbReference type="InterPro" id="IPR007737">
    <property type="entry name" value="Mga_HTH"/>
</dbReference>
<evidence type="ECO:0000313" key="4">
    <source>
        <dbReference type="EMBL" id="MBC1522273.1"/>
    </source>
</evidence>
<accession>A0A841ZQ14</accession>
<dbReference type="EMBL" id="JAARRM010000006">
    <property type="protein sequence ID" value="MBC1522273.1"/>
    <property type="molecule type" value="Genomic_DNA"/>
</dbReference>
<dbReference type="RefSeq" id="WP_185374720.1">
    <property type="nucleotide sequence ID" value="NZ_JAARRM010000006.1"/>
</dbReference>